<dbReference type="AlphaFoldDB" id="A0A074S5W1"/>
<dbReference type="OrthoDB" id="3253465at2759"/>
<dbReference type="Proteomes" id="UP000027456">
    <property type="component" value="Unassembled WGS sequence"/>
</dbReference>
<protein>
    <submittedName>
        <fullName evidence="2">Uncharacterized protein</fullName>
    </submittedName>
</protein>
<name>A0A074S5W1_9AGAM</name>
<dbReference type="HOGENOM" id="CLU_1062267_0_0_1"/>
<dbReference type="EMBL" id="AZST01001778">
    <property type="protein sequence ID" value="KEP45467.1"/>
    <property type="molecule type" value="Genomic_DNA"/>
</dbReference>
<feature type="region of interest" description="Disordered" evidence="1">
    <location>
        <begin position="232"/>
        <end position="262"/>
    </location>
</feature>
<evidence type="ECO:0000256" key="1">
    <source>
        <dbReference type="SAM" id="MobiDB-lite"/>
    </source>
</evidence>
<accession>A0A074S5W1</accession>
<feature type="compositionally biased region" description="Polar residues" evidence="1">
    <location>
        <begin position="251"/>
        <end position="262"/>
    </location>
</feature>
<reference evidence="2 3" key="1">
    <citation type="submission" date="2013-12" db="EMBL/GenBank/DDBJ databases">
        <authorList>
            <person name="Cubeta M."/>
            <person name="Pakala S."/>
            <person name="Fedorova N."/>
            <person name="Thomas E."/>
            <person name="Dean R."/>
            <person name="Jabaji S."/>
            <person name="Neate S."/>
            <person name="Toda T."/>
            <person name="Tavantzis S."/>
            <person name="Vilgalys R."/>
            <person name="Bharathan N."/>
            <person name="Pakala S."/>
            <person name="Losada L.S."/>
            <person name="Zafar N."/>
            <person name="Nierman W."/>
        </authorList>
    </citation>
    <scope>NUCLEOTIDE SEQUENCE [LARGE SCALE GENOMIC DNA]</scope>
    <source>
        <strain evidence="2 3">123E</strain>
    </source>
</reference>
<evidence type="ECO:0000313" key="3">
    <source>
        <dbReference type="Proteomes" id="UP000027456"/>
    </source>
</evidence>
<gene>
    <name evidence="2" type="ORF">V565_270450</name>
</gene>
<keyword evidence="3" id="KW-1185">Reference proteome</keyword>
<comment type="caution">
    <text evidence="2">The sequence shown here is derived from an EMBL/GenBank/DDBJ whole genome shotgun (WGS) entry which is preliminary data.</text>
</comment>
<evidence type="ECO:0000313" key="2">
    <source>
        <dbReference type="EMBL" id="KEP45467.1"/>
    </source>
</evidence>
<sequence>MDQKAIQLIMETMLAMSLSMFGEFSGGTLQANIKEYEDKEMYLKWEDKSLNMTAPLCWITKANFNHWKGYLGIEACSATTIGWDVTGVFEGFMSPEELFLYTGAEIWVKSEFSKAPVFVKCAHCGLYLQENMLAPHQLTGVVNIGVMKLGSMTQYLMNHGDCLGQVLENHYTDGLKHFDLVGLYSGDISNNLTELKKNALEKQKHSTQALGVLVCHVKTTNPLLEVAFAEPPEQKMAQQEEEEEALKGIPSIQSLTKQAQEA</sequence>
<proteinExistence type="predicted"/>
<organism evidence="2 3">
    <name type="scientific">Rhizoctonia solani 123E</name>
    <dbReference type="NCBI Taxonomy" id="1423351"/>
    <lineage>
        <taxon>Eukaryota</taxon>
        <taxon>Fungi</taxon>
        <taxon>Dikarya</taxon>
        <taxon>Basidiomycota</taxon>
        <taxon>Agaricomycotina</taxon>
        <taxon>Agaricomycetes</taxon>
        <taxon>Cantharellales</taxon>
        <taxon>Ceratobasidiaceae</taxon>
        <taxon>Rhizoctonia</taxon>
    </lineage>
</organism>